<dbReference type="EMBL" id="CP064760">
    <property type="protein sequence ID" value="QPE05764.1"/>
    <property type="molecule type" value="Genomic_DNA"/>
</dbReference>
<organism evidence="4 5">
    <name type="scientific">Microbacterium schleiferi</name>
    <dbReference type="NCBI Taxonomy" id="69362"/>
    <lineage>
        <taxon>Bacteria</taxon>
        <taxon>Bacillati</taxon>
        <taxon>Actinomycetota</taxon>
        <taxon>Actinomycetes</taxon>
        <taxon>Micrococcales</taxon>
        <taxon>Microbacteriaceae</taxon>
        <taxon>Microbacterium</taxon>
    </lineage>
</organism>
<dbReference type="SUPFAM" id="SSF53254">
    <property type="entry name" value="Phosphoglycerate mutase-like"/>
    <property type="match status" value="1"/>
</dbReference>
<dbReference type="CDD" id="cd07067">
    <property type="entry name" value="HP_PGM_like"/>
    <property type="match status" value="1"/>
</dbReference>
<evidence type="ECO:0000313" key="4">
    <source>
        <dbReference type="EMBL" id="QPE05764.1"/>
    </source>
</evidence>
<feature type="binding site" evidence="3">
    <location>
        <position position="62"/>
    </location>
    <ligand>
        <name>substrate</name>
    </ligand>
</feature>
<name>A0A7S8MYT0_9MICO</name>
<feature type="active site" description="Tele-phosphohistidine intermediate" evidence="2">
    <location>
        <position position="9"/>
    </location>
</feature>
<dbReference type="RefSeq" id="WP_195693775.1">
    <property type="nucleotide sequence ID" value="NZ_CP064760.1"/>
</dbReference>
<protein>
    <submittedName>
        <fullName evidence="4">Histidine phosphatase family protein</fullName>
    </submittedName>
</protein>
<keyword evidence="1" id="KW-0378">Hydrolase</keyword>
<dbReference type="Pfam" id="PF00300">
    <property type="entry name" value="His_Phos_1"/>
    <property type="match status" value="1"/>
</dbReference>
<dbReference type="GO" id="GO:0043456">
    <property type="term" value="P:regulation of pentose-phosphate shunt"/>
    <property type="evidence" value="ECO:0007669"/>
    <property type="project" value="TreeGrafter"/>
</dbReference>
<evidence type="ECO:0000256" key="3">
    <source>
        <dbReference type="PIRSR" id="PIRSR613078-2"/>
    </source>
</evidence>
<reference evidence="4 5" key="1">
    <citation type="submission" date="2020-11" db="EMBL/GenBank/DDBJ databases">
        <title>Amino acid is mineralized and recycled by bacteria in oceanic microbiome.</title>
        <authorList>
            <person name="Zheng L.Y."/>
        </authorList>
    </citation>
    <scope>NUCLEOTIDE SEQUENCE [LARGE SCALE GENOMIC DNA]</scope>
    <source>
        <strain evidence="4 5">A32-1</strain>
    </source>
</reference>
<dbReference type="GO" id="GO:0045820">
    <property type="term" value="P:negative regulation of glycolytic process"/>
    <property type="evidence" value="ECO:0007669"/>
    <property type="project" value="TreeGrafter"/>
</dbReference>
<dbReference type="InterPro" id="IPR051695">
    <property type="entry name" value="Phosphoglycerate_Mutase"/>
</dbReference>
<feature type="active site" description="Proton donor/acceptor" evidence="2">
    <location>
        <position position="87"/>
    </location>
</feature>
<evidence type="ECO:0000256" key="2">
    <source>
        <dbReference type="PIRSR" id="PIRSR613078-1"/>
    </source>
</evidence>
<dbReference type="GO" id="GO:0004331">
    <property type="term" value="F:fructose-2,6-bisphosphate 2-phosphatase activity"/>
    <property type="evidence" value="ECO:0007669"/>
    <property type="project" value="TreeGrafter"/>
</dbReference>
<dbReference type="GO" id="GO:0005829">
    <property type="term" value="C:cytosol"/>
    <property type="evidence" value="ECO:0007669"/>
    <property type="project" value="TreeGrafter"/>
</dbReference>
<gene>
    <name evidence="4" type="ORF">IT882_07255</name>
</gene>
<keyword evidence="5" id="KW-1185">Reference proteome</keyword>
<dbReference type="PROSITE" id="PS00175">
    <property type="entry name" value="PG_MUTASE"/>
    <property type="match status" value="1"/>
</dbReference>
<dbReference type="AlphaFoldDB" id="A0A7S8MYT0"/>
<evidence type="ECO:0000256" key="1">
    <source>
        <dbReference type="ARBA" id="ARBA00022801"/>
    </source>
</evidence>
<proteinExistence type="predicted"/>
<dbReference type="Proteomes" id="UP000594480">
    <property type="component" value="Chromosome"/>
</dbReference>
<dbReference type="PANTHER" id="PTHR46517:SF1">
    <property type="entry name" value="FRUCTOSE-2,6-BISPHOSPHATASE TIGAR"/>
    <property type="match status" value="1"/>
</dbReference>
<dbReference type="Gene3D" id="3.40.50.1240">
    <property type="entry name" value="Phosphoglycerate mutase-like"/>
    <property type="match status" value="1"/>
</dbReference>
<feature type="binding site" evidence="3">
    <location>
        <begin position="8"/>
        <end position="15"/>
    </location>
    <ligand>
        <name>substrate</name>
    </ligand>
</feature>
<sequence length="202" mass="22299">MTYLTLIRHGETDWNRARLIQGSTDIPLNDTGREQARQTADRLRPALADPTTAYIVSSDLSRARETAQILASQWAAAAPTAYPALRERAYGDAEGLTVDDFATRWGDWYTSEVPGAESREQLQRRAFAALDAVVAEALAERPDLTRVFVVTHGALIRSVIHHVSDGRLPAREERLANGSDYTFRYAPEGLTLVEYAGAVISL</sequence>
<dbReference type="InterPro" id="IPR029033">
    <property type="entry name" value="His_PPase_superfam"/>
</dbReference>
<dbReference type="PANTHER" id="PTHR46517">
    <property type="entry name" value="FRUCTOSE-2,6-BISPHOSPHATASE TIGAR"/>
    <property type="match status" value="1"/>
</dbReference>
<accession>A0A7S8MYT0</accession>
<evidence type="ECO:0000313" key="5">
    <source>
        <dbReference type="Proteomes" id="UP000594480"/>
    </source>
</evidence>
<dbReference type="SMART" id="SM00855">
    <property type="entry name" value="PGAM"/>
    <property type="match status" value="1"/>
</dbReference>
<dbReference type="InterPro" id="IPR001345">
    <property type="entry name" value="PG/BPGM_mutase_AS"/>
</dbReference>
<dbReference type="KEGG" id="msf:IT882_07255"/>
<feature type="binding site" evidence="3">
    <location>
        <begin position="87"/>
        <end position="90"/>
    </location>
    <ligand>
        <name>substrate</name>
    </ligand>
</feature>
<dbReference type="InterPro" id="IPR013078">
    <property type="entry name" value="His_Pase_superF_clade-1"/>
</dbReference>